<protein>
    <recommendedName>
        <fullName evidence="4">PXPV repeat-containing protein</fullName>
    </recommendedName>
</protein>
<keyword evidence="1" id="KW-0732">Signal</keyword>
<reference evidence="2 3" key="1">
    <citation type="submission" date="2024-01" db="EMBL/GenBank/DDBJ databases">
        <title>The diversity of rhizobia nodulating Mimosa spp. in eleven states of Brazil covering several biomes is determined by host plant, location, and edaphic factors.</title>
        <authorList>
            <person name="Rouws L."/>
            <person name="Barauna A."/>
            <person name="Beukes C."/>
            <person name="De Faria S.M."/>
            <person name="Gross E."/>
            <person name="Dos Reis Junior F.B."/>
            <person name="Simon M."/>
            <person name="Maluk M."/>
            <person name="Odee D.W."/>
            <person name="Kenicer G."/>
            <person name="Young J.P.W."/>
            <person name="Reis V.M."/>
            <person name="Zilli J."/>
            <person name="James E.K."/>
        </authorList>
    </citation>
    <scope>NUCLEOTIDE SEQUENCE [LARGE SCALE GENOMIC DNA]</scope>
    <source>
        <strain evidence="2 3">JPY167</strain>
    </source>
</reference>
<evidence type="ECO:0000313" key="3">
    <source>
        <dbReference type="Proteomes" id="UP001489897"/>
    </source>
</evidence>
<dbReference type="RefSeq" id="WP_069265141.1">
    <property type="nucleotide sequence ID" value="NZ_JAYMRV010000012.1"/>
</dbReference>
<evidence type="ECO:0000256" key="1">
    <source>
        <dbReference type="SAM" id="SignalP"/>
    </source>
</evidence>
<evidence type="ECO:0000313" key="2">
    <source>
        <dbReference type="EMBL" id="MEM5425689.1"/>
    </source>
</evidence>
<feature type="signal peptide" evidence="1">
    <location>
        <begin position="1"/>
        <end position="24"/>
    </location>
</feature>
<accession>A0ABU9S054</accession>
<dbReference type="EMBL" id="JAYMRV010000012">
    <property type="protein sequence ID" value="MEM5425689.1"/>
    <property type="molecule type" value="Genomic_DNA"/>
</dbReference>
<dbReference type="Pfam" id="PF12778">
    <property type="entry name" value="PXPV"/>
    <property type="match status" value="1"/>
</dbReference>
<dbReference type="InterPro" id="IPR024446">
    <property type="entry name" value="PXPV"/>
</dbReference>
<feature type="chain" id="PRO_5045177371" description="PXPV repeat-containing protein" evidence="1">
    <location>
        <begin position="25"/>
        <end position="108"/>
    </location>
</feature>
<evidence type="ECO:0008006" key="4">
    <source>
        <dbReference type="Google" id="ProtNLM"/>
    </source>
</evidence>
<name>A0ABU9S054_9BURK</name>
<gene>
    <name evidence="2" type="ORF">VSR73_32110</name>
</gene>
<sequence length="108" mass="11643">MKTKLFAALGAGALVLAASQTAMAGVVVGLNVGVPAPVYVAPAPVYVAPAPVYVAPQPVYVAPRPVYVAPPVRVAYAPAVVIGWHGDRYWDGRRWYGRNEWHGRRGWY</sequence>
<comment type="caution">
    <text evidence="2">The sequence shown here is derived from an EMBL/GenBank/DDBJ whole genome shotgun (WGS) entry which is preliminary data.</text>
</comment>
<dbReference type="Proteomes" id="UP001489897">
    <property type="component" value="Unassembled WGS sequence"/>
</dbReference>
<proteinExistence type="predicted"/>
<organism evidence="2 3">
    <name type="scientific">Paraburkholderia ferrariae</name>
    <dbReference type="NCBI Taxonomy" id="386056"/>
    <lineage>
        <taxon>Bacteria</taxon>
        <taxon>Pseudomonadati</taxon>
        <taxon>Pseudomonadota</taxon>
        <taxon>Betaproteobacteria</taxon>
        <taxon>Burkholderiales</taxon>
        <taxon>Burkholderiaceae</taxon>
        <taxon>Paraburkholderia</taxon>
    </lineage>
</organism>
<keyword evidence="3" id="KW-1185">Reference proteome</keyword>